<reference evidence="1 2" key="1">
    <citation type="submission" date="2023-07" db="EMBL/GenBank/DDBJ databases">
        <title>Sorghum-associated microbial communities from plants grown in Nebraska, USA.</title>
        <authorList>
            <person name="Schachtman D."/>
        </authorList>
    </citation>
    <scope>NUCLEOTIDE SEQUENCE [LARGE SCALE GENOMIC DNA]</scope>
    <source>
        <strain evidence="1 2">BE240</strain>
    </source>
</reference>
<dbReference type="Proteomes" id="UP001265550">
    <property type="component" value="Unassembled WGS sequence"/>
</dbReference>
<gene>
    <name evidence="1" type="ORF">J2X09_003293</name>
</gene>
<comment type="caution">
    <text evidence="1">The sequence shown here is derived from an EMBL/GenBank/DDBJ whole genome shotgun (WGS) entry which is preliminary data.</text>
</comment>
<proteinExistence type="predicted"/>
<name>A0ABU1VDK9_9BURK</name>
<evidence type="ECO:0000313" key="2">
    <source>
        <dbReference type="Proteomes" id="UP001265550"/>
    </source>
</evidence>
<keyword evidence="2" id="KW-1185">Reference proteome</keyword>
<dbReference type="EMBL" id="JAVDWE010000009">
    <property type="protein sequence ID" value="MDR7095542.1"/>
    <property type="molecule type" value="Genomic_DNA"/>
</dbReference>
<organism evidence="1 2">
    <name type="scientific">Hydrogenophaga laconesensis</name>
    <dbReference type="NCBI Taxonomy" id="1805971"/>
    <lineage>
        <taxon>Bacteria</taxon>
        <taxon>Pseudomonadati</taxon>
        <taxon>Pseudomonadota</taxon>
        <taxon>Betaproteobacteria</taxon>
        <taxon>Burkholderiales</taxon>
        <taxon>Comamonadaceae</taxon>
        <taxon>Hydrogenophaga</taxon>
    </lineage>
</organism>
<evidence type="ECO:0000313" key="1">
    <source>
        <dbReference type="EMBL" id="MDR7095542.1"/>
    </source>
</evidence>
<sequence>MSPNQFAAALRDFAAATATTGPDVSALALLIAQAVEPTTPTAHPDLGADDEPVFPPLDPVVATVAGRDYSAADLLRLARDAYEPGPEAFDALPAEEQSLHAQLALSTLQREHANASADAA</sequence>
<protein>
    <submittedName>
        <fullName evidence="1">Uncharacterized protein</fullName>
    </submittedName>
</protein>
<accession>A0ABU1VDK9</accession>
<dbReference type="RefSeq" id="WP_204731204.1">
    <property type="nucleotide sequence ID" value="NZ_JAVDWE010000009.1"/>
</dbReference>